<evidence type="ECO:0000256" key="1">
    <source>
        <dbReference type="ARBA" id="ARBA00023015"/>
    </source>
</evidence>
<accession>A0A0G3HC03</accession>
<sequence>MARHRGFDETAVLDAAVAEFRVHGFADTSTEQLCDAAGVRRSSLYNTFESKDRLFVRALERYIETTGAAQAAVLEDVELDGMGRLRGVIDLIISEEDAAAAEGHAAGCMVVGSRMTPDVQDRDERVERLLDRSLDRQLSLLSQAIAVGQRDGTVRSAVPPREGAQLVVSIISGTRVLAQSGMRPEELRRVAMLGLDALRP</sequence>
<reference evidence="6 7" key="1">
    <citation type="journal article" date="2015" name="Genome Announc.">
        <title>Complete Genome Sequence of the Type Strain Corynebacterium testudinoris DSM 44614, Recovered from Necrotic Lesions in the Mouth of a Tortoise.</title>
        <authorList>
            <person name="Ruckert C."/>
            <person name="Kriete M."/>
            <person name="Jaenicke S."/>
            <person name="Winkler A."/>
            <person name="Tauch A."/>
        </authorList>
    </citation>
    <scope>NUCLEOTIDE SEQUENCE [LARGE SCALE GENOMIC DNA]</scope>
    <source>
        <strain evidence="6 7">DSM 44614</strain>
    </source>
</reference>
<dbReference type="SUPFAM" id="SSF46689">
    <property type="entry name" value="Homeodomain-like"/>
    <property type="match status" value="1"/>
</dbReference>
<keyword evidence="2 4" id="KW-0238">DNA-binding</keyword>
<protein>
    <submittedName>
        <fullName evidence="6">Transcriptional regulator, TetR family</fullName>
    </submittedName>
</protein>
<feature type="DNA-binding region" description="H-T-H motif" evidence="4">
    <location>
        <begin position="29"/>
        <end position="48"/>
    </location>
</feature>
<dbReference type="PRINTS" id="PR00455">
    <property type="entry name" value="HTHTETR"/>
</dbReference>
<name>A0A0G3HC03_9CORY</name>
<dbReference type="Proteomes" id="UP000035540">
    <property type="component" value="Chromosome"/>
</dbReference>
<dbReference type="PROSITE" id="PS50977">
    <property type="entry name" value="HTH_TETR_2"/>
    <property type="match status" value="1"/>
</dbReference>
<dbReference type="PATRIC" id="fig|136857.5.peg.2040"/>
<dbReference type="SUPFAM" id="SSF48498">
    <property type="entry name" value="Tetracyclin repressor-like, C-terminal domain"/>
    <property type="match status" value="1"/>
</dbReference>
<evidence type="ECO:0000256" key="4">
    <source>
        <dbReference type="PROSITE-ProRule" id="PRU00335"/>
    </source>
</evidence>
<proteinExistence type="predicted"/>
<dbReference type="Gene3D" id="1.10.357.10">
    <property type="entry name" value="Tetracycline Repressor, domain 2"/>
    <property type="match status" value="1"/>
</dbReference>
<dbReference type="InterPro" id="IPR036271">
    <property type="entry name" value="Tet_transcr_reg_TetR-rel_C_sf"/>
</dbReference>
<dbReference type="RefSeq" id="WP_047253632.1">
    <property type="nucleotide sequence ID" value="NZ_CP011545.1"/>
</dbReference>
<dbReference type="PANTHER" id="PTHR47506">
    <property type="entry name" value="TRANSCRIPTIONAL REGULATORY PROTEIN"/>
    <property type="match status" value="1"/>
</dbReference>
<feature type="domain" description="HTH tetR-type" evidence="5">
    <location>
        <begin position="6"/>
        <end position="66"/>
    </location>
</feature>
<dbReference type="KEGG" id="cted:CTEST_10265"/>
<evidence type="ECO:0000313" key="6">
    <source>
        <dbReference type="EMBL" id="AKK09478.1"/>
    </source>
</evidence>
<keyword evidence="7" id="KW-1185">Reference proteome</keyword>
<evidence type="ECO:0000259" key="5">
    <source>
        <dbReference type="PROSITE" id="PS50977"/>
    </source>
</evidence>
<dbReference type="PANTHER" id="PTHR47506:SF1">
    <property type="entry name" value="HTH-TYPE TRANSCRIPTIONAL REGULATOR YJDC"/>
    <property type="match status" value="1"/>
</dbReference>
<dbReference type="InterPro" id="IPR009057">
    <property type="entry name" value="Homeodomain-like_sf"/>
</dbReference>
<evidence type="ECO:0000256" key="2">
    <source>
        <dbReference type="ARBA" id="ARBA00023125"/>
    </source>
</evidence>
<dbReference type="InterPro" id="IPR001647">
    <property type="entry name" value="HTH_TetR"/>
</dbReference>
<gene>
    <name evidence="6" type="ORF">CTEST_10265</name>
</gene>
<dbReference type="STRING" id="136857.CTEST_10265"/>
<dbReference type="GO" id="GO:0003677">
    <property type="term" value="F:DNA binding"/>
    <property type="evidence" value="ECO:0007669"/>
    <property type="project" value="UniProtKB-UniRule"/>
</dbReference>
<evidence type="ECO:0000313" key="7">
    <source>
        <dbReference type="Proteomes" id="UP000035540"/>
    </source>
</evidence>
<dbReference type="Gene3D" id="1.10.10.60">
    <property type="entry name" value="Homeodomain-like"/>
    <property type="match status" value="1"/>
</dbReference>
<dbReference type="EMBL" id="CP011545">
    <property type="protein sequence ID" value="AKK09478.1"/>
    <property type="molecule type" value="Genomic_DNA"/>
</dbReference>
<reference evidence="7" key="2">
    <citation type="submission" date="2015-05" db="EMBL/GenBank/DDBJ databases">
        <title>Complete genome sequence of Corynebacterium testudinoris DSM 44614, recovered from necrotic lesions in the mouth of a tortoise.</title>
        <authorList>
            <person name="Ruckert C."/>
            <person name="Albersmeier A."/>
            <person name="Winkler A."/>
            <person name="Tauch A."/>
        </authorList>
    </citation>
    <scope>NUCLEOTIDE SEQUENCE [LARGE SCALE GENOMIC DNA]</scope>
    <source>
        <strain evidence="7">DSM 44614</strain>
    </source>
</reference>
<dbReference type="Pfam" id="PF00440">
    <property type="entry name" value="TetR_N"/>
    <property type="match status" value="1"/>
</dbReference>
<dbReference type="OrthoDB" id="9805134at2"/>
<organism evidence="6 7">
    <name type="scientific">Corynebacterium testudinoris</name>
    <dbReference type="NCBI Taxonomy" id="136857"/>
    <lineage>
        <taxon>Bacteria</taxon>
        <taxon>Bacillati</taxon>
        <taxon>Actinomycetota</taxon>
        <taxon>Actinomycetes</taxon>
        <taxon>Mycobacteriales</taxon>
        <taxon>Corynebacteriaceae</taxon>
        <taxon>Corynebacterium</taxon>
    </lineage>
</organism>
<keyword evidence="1" id="KW-0805">Transcription regulation</keyword>
<keyword evidence="3" id="KW-0804">Transcription</keyword>
<evidence type="ECO:0000256" key="3">
    <source>
        <dbReference type="ARBA" id="ARBA00023163"/>
    </source>
</evidence>
<dbReference type="AlphaFoldDB" id="A0A0G3HC03"/>